<evidence type="ECO:0000313" key="8">
    <source>
        <dbReference type="Proteomes" id="UP000199109"/>
    </source>
</evidence>
<sequence>MKYYSTLFLLLSFFCQRLPAQTVQRPNVIVIDVDELRWDGLGITGHPFVKTPNIDRIAREGMVMENSFVVTPICGPSRGSILTGQYAHTNGSYKNTVPYGYNQTLTTYPMLLQAAGYKTCFIGKWETGKNADITPHPGFDRWFCTGPNRAYKMDPTVNVDGVQTEFKGHATDISSDEAVRFIKQNKNGPFSVLLMPRSVHTSYGTENLLAAERNRNLYKDVPIVRAKSANAPIVRQPALQDVEMTPPTDEDIRNISRMLVDIDDGVGRILKTLEEENLLDKTMIIFTGDNGFFFGEHGFTEKRAPYEESIRVPFFVRYPPLVKAGSTSEVSILNIDVAPTILSLAGVPVPKNVQGRSFLPVFAGGNLNKPRKALLFEFYPEYYGLKTRGKGEGGIPAWKAVRTDTWKYISWTEIPDMDELYNLKDDPFEVNNLIQDGEYLLIVEKMKKELDEQKKMYDDPGILFQLTSSYAKTEK</sequence>
<dbReference type="InterPro" id="IPR050738">
    <property type="entry name" value="Sulfatase"/>
</dbReference>
<dbReference type="Pfam" id="PF00884">
    <property type="entry name" value="Sulfatase"/>
    <property type="match status" value="1"/>
</dbReference>
<evidence type="ECO:0000256" key="1">
    <source>
        <dbReference type="ARBA" id="ARBA00008779"/>
    </source>
</evidence>
<evidence type="ECO:0000256" key="3">
    <source>
        <dbReference type="ARBA" id="ARBA00022801"/>
    </source>
</evidence>
<keyword evidence="8" id="KW-1185">Reference proteome</keyword>
<comment type="similarity">
    <text evidence="1">Belongs to the sulfatase family.</text>
</comment>
<keyword evidence="4" id="KW-0106">Calcium</keyword>
<dbReference type="EMBL" id="FNAO01000017">
    <property type="protein sequence ID" value="SDF18993.1"/>
    <property type="molecule type" value="Genomic_DNA"/>
</dbReference>
<evidence type="ECO:0000259" key="6">
    <source>
        <dbReference type="Pfam" id="PF00884"/>
    </source>
</evidence>
<dbReference type="InterPro" id="IPR017850">
    <property type="entry name" value="Alkaline_phosphatase_core_sf"/>
</dbReference>
<dbReference type="PANTHER" id="PTHR42693:SF33">
    <property type="entry name" value="ARYLSULFATASE"/>
    <property type="match status" value="1"/>
</dbReference>
<dbReference type="RefSeq" id="WP_091874229.1">
    <property type="nucleotide sequence ID" value="NZ_FNAO01000017.1"/>
</dbReference>
<evidence type="ECO:0000256" key="4">
    <source>
        <dbReference type="ARBA" id="ARBA00022837"/>
    </source>
</evidence>
<dbReference type="PANTHER" id="PTHR42693">
    <property type="entry name" value="ARYLSULFATASE FAMILY MEMBER"/>
    <property type="match status" value="1"/>
</dbReference>
<dbReference type="STRING" id="641691.SAMN05421636_1179"/>
<dbReference type="Proteomes" id="UP000199109">
    <property type="component" value="Unassembled WGS sequence"/>
</dbReference>
<dbReference type="OrthoDB" id="9789742at2"/>
<gene>
    <name evidence="7" type="ORF">SAMN05421636_1179</name>
</gene>
<dbReference type="SUPFAM" id="SSF53649">
    <property type="entry name" value="Alkaline phosphatase-like"/>
    <property type="match status" value="1"/>
</dbReference>
<name>A0A1G7J290_9FLAO</name>
<dbReference type="AlphaFoldDB" id="A0A1G7J290"/>
<evidence type="ECO:0000313" key="7">
    <source>
        <dbReference type="EMBL" id="SDF18993.1"/>
    </source>
</evidence>
<evidence type="ECO:0000256" key="5">
    <source>
        <dbReference type="SAM" id="SignalP"/>
    </source>
</evidence>
<reference evidence="7 8" key="1">
    <citation type="submission" date="2016-10" db="EMBL/GenBank/DDBJ databases">
        <authorList>
            <person name="de Groot N.N."/>
        </authorList>
    </citation>
    <scope>NUCLEOTIDE SEQUENCE [LARGE SCALE GENOMIC DNA]</scope>
    <source>
        <strain evidence="7 8">DSM 23421</strain>
    </source>
</reference>
<keyword evidence="3" id="KW-0378">Hydrolase</keyword>
<dbReference type="Gene3D" id="3.40.720.10">
    <property type="entry name" value="Alkaline Phosphatase, subunit A"/>
    <property type="match status" value="1"/>
</dbReference>
<dbReference type="InterPro" id="IPR024607">
    <property type="entry name" value="Sulfatase_CS"/>
</dbReference>
<feature type="signal peptide" evidence="5">
    <location>
        <begin position="1"/>
        <end position="20"/>
    </location>
</feature>
<proteinExistence type="inferred from homology"/>
<feature type="chain" id="PRO_5011528949" evidence="5">
    <location>
        <begin position="21"/>
        <end position="475"/>
    </location>
</feature>
<keyword evidence="2" id="KW-0479">Metal-binding</keyword>
<keyword evidence="5" id="KW-0732">Signal</keyword>
<dbReference type="PROSITE" id="PS00523">
    <property type="entry name" value="SULFATASE_1"/>
    <property type="match status" value="1"/>
</dbReference>
<dbReference type="InterPro" id="IPR000917">
    <property type="entry name" value="Sulfatase_N"/>
</dbReference>
<accession>A0A1G7J290</accession>
<organism evidence="7 8">
    <name type="scientific">Pricia antarctica</name>
    <dbReference type="NCBI Taxonomy" id="641691"/>
    <lineage>
        <taxon>Bacteria</taxon>
        <taxon>Pseudomonadati</taxon>
        <taxon>Bacteroidota</taxon>
        <taxon>Flavobacteriia</taxon>
        <taxon>Flavobacteriales</taxon>
        <taxon>Flavobacteriaceae</taxon>
        <taxon>Pricia</taxon>
    </lineage>
</organism>
<evidence type="ECO:0000256" key="2">
    <source>
        <dbReference type="ARBA" id="ARBA00022723"/>
    </source>
</evidence>
<dbReference type="GO" id="GO:0004065">
    <property type="term" value="F:arylsulfatase activity"/>
    <property type="evidence" value="ECO:0007669"/>
    <property type="project" value="TreeGrafter"/>
</dbReference>
<protein>
    <submittedName>
        <fullName evidence="7">Arylsulfatase A</fullName>
    </submittedName>
</protein>
<dbReference type="GO" id="GO:0046872">
    <property type="term" value="F:metal ion binding"/>
    <property type="evidence" value="ECO:0007669"/>
    <property type="project" value="UniProtKB-KW"/>
</dbReference>
<feature type="domain" description="Sulfatase N-terminal" evidence="6">
    <location>
        <begin position="26"/>
        <end position="347"/>
    </location>
</feature>